<keyword evidence="6" id="KW-1185">Reference proteome</keyword>
<dbReference type="Pfam" id="PF00400">
    <property type="entry name" value="WD40"/>
    <property type="match status" value="4"/>
</dbReference>
<dbReference type="GO" id="GO:0000445">
    <property type="term" value="C:THO complex part of transcription export complex"/>
    <property type="evidence" value="ECO:0007669"/>
    <property type="project" value="TreeGrafter"/>
</dbReference>
<dbReference type="SMART" id="SM00320">
    <property type="entry name" value="WD40"/>
    <property type="match status" value="6"/>
</dbReference>
<evidence type="ECO:0000256" key="2">
    <source>
        <dbReference type="ARBA" id="ARBA00022737"/>
    </source>
</evidence>
<dbReference type="FunFam" id="2.130.10.10:FF:000300">
    <property type="entry name" value="THO complex subunit 3"/>
    <property type="match status" value="1"/>
</dbReference>
<evidence type="ECO:0000256" key="3">
    <source>
        <dbReference type="ARBA" id="ARBA00046343"/>
    </source>
</evidence>
<dbReference type="FunFam" id="2.130.10.10:FF:001007">
    <property type="entry name" value="THO complex subunit 3"/>
    <property type="match status" value="1"/>
</dbReference>
<feature type="repeat" description="WD" evidence="4">
    <location>
        <begin position="167"/>
        <end position="208"/>
    </location>
</feature>
<dbReference type="PRINTS" id="PR00320">
    <property type="entry name" value="GPROTEINBRPT"/>
</dbReference>
<feature type="repeat" description="WD" evidence="4">
    <location>
        <begin position="24"/>
        <end position="65"/>
    </location>
</feature>
<keyword evidence="1 4" id="KW-0853">WD repeat</keyword>
<name>A0AAD7ZQW2_DIPPU</name>
<dbReference type="InterPro" id="IPR015943">
    <property type="entry name" value="WD40/YVTN_repeat-like_dom_sf"/>
</dbReference>
<dbReference type="Gene3D" id="2.130.10.10">
    <property type="entry name" value="YVTN repeat-like/Quinoprotein amine dehydrogenase"/>
    <property type="match status" value="2"/>
</dbReference>
<dbReference type="InterPro" id="IPR036322">
    <property type="entry name" value="WD40_repeat_dom_sf"/>
</dbReference>
<dbReference type="InterPro" id="IPR040132">
    <property type="entry name" value="Tex1/THOC3"/>
</dbReference>
<evidence type="ECO:0008006" key="7">
    <source>
        <dbReference type="Google" id="ProtNLM"/>
    </source>
</evidence>
<dbReference type="PANTHER" id="PTHR22839:SF0">
    <property type="entry name" value="THO COMPLEX SUBUNIT 3"/>
    <property type="match status" value="1"/>
</dbReference>
<proteinExistence type="inferred from homology"/>
<evidence type="ECO:0000256" key="1">
    <source>
        <dbReference type="ARBA" id="ARBA00022574"/>
    </source>
</evidence>
<dbReference type="InterPro" id="IPR019775">
    <property type="entry name" value="WD40_repeat_CS"/>
</dbReference>
<sequence>MTSFFSEIDQLQSHFRTHNKTREYQAHSSKVHSVGWSCDGRRLASGSFDKSVTIFTLDRDRLNKEFTFRGHGGSVDQLCWHASNADLLSTASGDKSVRIWDARSQKCAATIITKGENINITWSPDGNTIAVGNKEDLVTFIDTRTHKIKAEDNSILNYPDLELQHILKAHPGTCICIEFDPTGRYFATGSADALVSLWDVDELACLRTFSRLDWPVRTISFSHDGRLLASASEDLVIDVGEVETGEKVVDIPVEAATFTVAWHPSQYLLAYACDDKDSYDRKRDAGSLKVFGFPSE</sequence>
<keyword evidence="2" id="KW-0677">Repeat</keyword>
<comment type="caution">
    <text evidence="5">The sequence shown here is derived from an EMBL/GenBank/DDBJ whole genome shotgun (WGS) entry which is preliminary data.</text>
</comment>
<dbReference type="PROSITE" id="PS50082">
    <property type="entry name" value="WD_REPEATS_2"/>
    <property type="match status" value="3"/>
</dbReference>
<dbReference type="GO" id="GO:0006406">
    <property type="term" value="P:mRNA export from nucleus"/>
    <property type="evidence" value="ECO:0007669"/>
    <property type="project" value="InterPro"/>
</dbReference>
<dbReference type="InterPro" id="IPR020472">
    <property type="entry name" value="WD40_PAC1"/>
</dbReference>
<organism evidence="5 6">
    <name type="scientific">Diploptera punctata</name>
    <name type="common">Pacific beetle cockroach</name>
    <dbReference type="NCBI Taxonomy" id="6984"/>
    <lineage>
        <taxon>Eukaryota</taxon>
        <taxon>Metazoa</taxon>
        <taxon>Ecdysozoa</taxon>
        <taxon>Arthropoda</taxon>
        <taxon>Hexapoda</taxon>
        <taxon>Insecta</taxon>
        <taxon>Pterygota</taxon>
        <taxon>Neoptera</taxon>
        <taxon>Polyneoptera</taxon>
        <taxon>Dictyoptera</taxon>
        <taxon>Blattodea</taxon>
        <taxon>Blaberoidea</taxon>
        <taxon>Blaberidae</taxon>
        <taxon>Diplopterinae</taxon>
        <taxon>Diploptera</taxon>
    </lineage>
</organism>
<dbReference type="Pfam" id="PF07676">
    <property type="entry name" value="PD40"/>
    <property type="match status" value="1"/>
</dbReference>
<dbReference type="EMBL" id="JASPKZ010007292">
    <property type="protein sequence ID" value="KAJ9585200.1"/>
    <property type="molecule type" value="Genomic_DNA"/>
</dbReference>
<accession>A0AAD7ZQW2</accession>
<dbReference type="AlphaFoldDB" id="A0AAD7ZQW2"/>
<feature type="repeat" description="WD" evidence="4">
    <location>
        <begin position="68"/>
        <end position="110"/>
    </location>
</feature>
<evidence type="ECO:0000313" key="5">
    <source>
        <dbReference type="EMBL" id="KAJ9585200.1"/>
    </source>
</evidence>
<evidence type="ECO:0000256" key="4">
    <source>
        <dbReference type="PROSITE-ProRule" id="PRU00221"/>
    </source>
</evidence>
<dbReference type="Proteomes" id="UP001233999">
    <property type="component" value="Unassembled WGS sequence"/>
</dbReference>
<comment type="similarity">
    <text evidence="3">Belongs to the THOC3 family.</text>
</comment>
<protein>
    <recommendedName>
        <fullName evidence="7">THO complex subunit 3</fullName>
    </recommendedName>
</protein>
<dbReference type="InterPro" id="IPR011659">
    <property type="entry name" value="WD40"/>
</dbReference>
<dbReference type="InterPro" id="IPR001680">
    <property type="entry name" value="WD40_rpt"/>
</dbReference>
<dbReference type="PROSITE" id="PS50294">
    <property type="entry name" value="WD_REPEATS_REGION"/>
    <property type="match status" value="3"/>
</dbReference>
<dbReference type="PANTHER" id="PTHR22839">
    <property type="entry name" value="THO COMPLEX SUBUNIT 3 THO3"/>
    <property type="match status" value="1"/>
</dbReference>
<reference evidence="5" key="1">
    <citation type="journal article" date="2023" name="IScience">
        <title>Live-bearing cockroach genome reveals convergent evolutionary mechanisms linked to viviparity in insects and beyond.</title>
        <authorList>
            <person name="Fouks B."/>
            <person name="Harrison M.C."/>
            <person name="Mikhailova A.A."/>
            <person name="Marchal E."/>
            <person name="English S."/>
            <person name="Carruthers M."/>
            <person name="Jennings E.C."/>
            <person name="Chiamaka E.L."/>
            <person name="Frigard R.A."/>
            <person name="Pippel M."/>
            <person name="Attardo G.M."/>
            <person name="Benoit J.B."/>
            <person name="Bornberg-Bauer E."/>
            <person name="Tobe S.S."/>
        </authorList>
    </citation>
    <scope>NUCLEOTIDE SEQUENCE</scope>
    <source>
        <strain evidence="5">Stay&amp;Tobe</strain>
    </source>
</reference>
<dbReference type="PROSITE" id="PS00678">
    <property type="entry name" value="WD_REPEATS_1"/>
    <property type="match status" value="1"/>
</dbReference>
<dbReference type="SUPFAM" id="SSF50978">
    <property type="entry name" value="WD40 repeat-like"/>
    <property type="match status" value="1"/>
</dbReference>
<reference evidence="5" key="2">
    <citation type="submission" date="2023-05" db="EMBL/GenBank/DDBJ databases">
        <authorList>
            <person name="Fouks B."/>
        </authorList>
    </citation>
    <scope>NUCLEOTIDE SEQUENCE</scope>
    <source>
        <strain evidence="5">Stay&amp;Tobe</strain>
        <tissue evidence="5">Testes</tissue>
    </source>
</reference>
<gene>
    <name evidence="5" type="ORF">L9F63_003003</name>
</gene>
<evidence type="ECO:0000313" key="6">
    <source>
        <dbReference type="Proteomes" id="UP001233999"/>
    </source>
</evidence>